<feature type="region of interest" description="Disordered" evidence="1">
    <location>
        <begin position="3149"/>
        <end position="3180"/>
    </location>
</feature>
<name>A0A7J6HYY2_CANSA</name>
<dbReference type="CDD" id="cd06257">
    <property type="entry name" value="DnaJ"/>
    <property type="match status" value="1"/>
</dbReference>
<feature type="compositionally biased region" description="Polar residues" evidence="1">
    <location>
        <begin position="3157"/>
        <end position="3180"/>
    </location>
</feature>
<proteinExistence type="predicted"/>
<dbReference type="PROSITE" id="PS50076">
    <property type="entry name" value="DNAJ_2"/>
    <property type="match status" value="1"/>
</dbReference>
<dbReference type="FunFam" id="1.10.287.110:FF:000030">
    <property type="entry name" value="DnaJ homolog subfamily C GRV2"/>
    <property type="match status" value="1"/>
</dbReference>
<evidence type="ECO:0000313" key="4">
    <source>
        <dbReference type="Proteomes" id="UP000583929"/>
    </source>
</evidence>
<dbReference type="InterPro" id="IPR016024">
    <property type="entry name" value="ARM-type_fold"/>
</dbReference>
<dbReference type="InterPro" id="IPR023213">
    <property type="entry name" value="CAT-like_dom_sf"/>
</dbReference>
<dbReference type="InterPro" id="IPR045802">
    <property type="entry name" value="GRV2/DNAJC13_N"/>
</dbReference>
<gene>
    <name evidence="3" type="ORF">G4B88_021263</name>
</gene>
<dbReference type="PANTHER" id="PTHR36983:SF2">
    <property type="entry name" value="DNAJ HOMOLOG SUBFAMILY C MEMBER 13"/>
    <property type="match status" value="1"/>
</dbReference>
<dbReference type="GO" id="GO:0010008">
    <property type="term" value="C:endosome membrane"/>
    <property type="evidence" value="ECO:0007669"/>
    <property type="project" value="TreeGrafter"/>
</dbReference>
<evidence type="ECO:0000313" key="3">
    <source>
        <dbReference type="EMBL" id="KAF4400049.1"/>
    </source>
</evidence>
<dbReference type="GO" id="GO:0006898">
    <property type="term" value="P:receptor-mediated endocytosis"/>
    <property type="evidence" value="ECO:0007669"/>
    <property type="project" value="TreeGrafter"/>
</dbReference>
<comment type="caution">
    <text evidence="3">The sequence shown here is derived from an EMBL/GenBank/DDBJ whole genome shotgun (WGS) entry which is preliminary data.</text>
</comment>
<dbReference type="Gene3D" id="3.30.559.10">
    <property type="entry name" value="Chloramphenicol acetyltransferase-like domain"/>
    <property type="match status" value="2"/>
</dbReference>
<dbReference type="Gene3D" id="1.25.10.10">
    <property type="entry name" value="Leucine-rich Repeat Variant"/>
    <property type="match status" value="2"/>
</dbReference>
<dbReference type="EMBL" id="JAATIQ010000020">
    <property type="protein sequence ID" value="KAF4400049.1"/>
    <property type="molecule type" value="Genomic_DNA"/>
</dbReference>
<dbReference type="InterPro" id="IPR036869">
    <property type="entry name" value="J_dom_sf"/>
</dbReference>
<feature type="compositionally biased region" description="Polar residues" evidence="1">
    <location>
        <begin position="1308"/>
        <end position="1382"/>
    </location>
</feature>
<dbReference type="InterPro" id="IPR011989">
    <property type="entry name" value="ARM-like"/>
</dbReference>
<accession>A0A7J6HYY2</accession>
<dbReference type="InterPro" id="IPR001623">
    <property type="entry name" value="DnaJ_domain"/>
</dbReference>
<dbReference type="FunFam" id="1.25.10.10:FF:000180">
    <property type="entry name" value="DnaJ homolog subfamily C GRV2"/>
    <property type="match status" value="1"/>
</dbReference>
<evidence type="ECO:0000256" key="1">
    <source>
        <dbReference type="SAM" id="MobiDB-lite"/>
    </source>
</evidence>
<dbReference type="GO" id="GO:0007032">
    <property type="term" value="P:endosome organization"/>
    <property type="evidence" value="ECO:0007669"/>
    <property type="project" value="InterPro"/>
</dbReference>
<feature type="compositionally biased region" description="Polar residues" evidence="1">
    <location>
        <begin position="2942"/>
        <end position="2951"/>
    </location>
</feature>
<dbReference type="Proteomes" id="UP000583929">
    <property type="component" value="Unassembled WGS sequence"/>
</dbReference>
<feature type="region of interest" description="Disordered" evidence="1">
    <location>
        <begin position="518"/>
        <end position="548"/>
    </location>
</feature>
<dbReference type="SUPFAM" id="SSF48371">
    <property type="entry name" value="ARM repeat"/>
    <property type="match status" value="2"/>
</dbReference>
<dbReference type="Pfam" id="PF00226">
    <property type="entry name" value="DnaJ"/>
    <property type="match status" value="1"/>
</dbReference>
<organism evidence="3 4">
    <name type="scientific">Cannabis sativa</name>
    <name type="common">Hemp</name>
    <name type="synonym">Marijuana</name>
    <dbReference type="NCBI Taxonomy" id="3483"/>
    <lineage>
        <taxon>Eukaryota</taxon>
        <taxon>Viridiplantae</taxon>
        <taxon>Streptophyta</taxon>
        <taxon>Embryophyta</taxon>
        <taxon>Tracheophyta</taxon>
        <taxon>Spermatophyta</taxon>
        <taxon>Magnoliopsida</taxon>
        <taxon>eudicotyledons</taxon>
        <taxon>Gunneridae</taxon>
        <taxon>Pentapetalae</taxon>
        <taxon>rosids</taxon>
        <taxon>fabids</taxon>
        <taxon>Rosales</taxon>
        <taxon>Cannabaceae</taxon>
        <taxon>Cannabis</taxon>
    </lineage>
</organism>
<dbReference type="InterPro" id="IPR044978">
    <property type="entry name" value="GRV2/DNAJC13"/>
</dbReference>
<dbReference type="SMART" id="SM00271">
    <property type="entry name" value="DnaJ"/>
    <property type="match status" value="1"/>
</dbReference>
<feature type="region of interest" description="Disordered" evidence="1">
    <location>
        <begin position="2559"/>
        <end position="2592"/>
    </location>
</feature>
<dbReference type="InterPro" id="IPR025640">
    <property type="entry name" value="GYF_2"/>
</dbReference>
<dbReference type="Pfam" id="PF19432">
    <property type="entry name" value="RME-8_N"/>
    <property type="match status" value="2"/>
</dbReference>
<dbReference type="Pfam" id="PF02458">
    <property type="entry name" value="Transferase"/>
    <property type="match status" value="1"/>
</dbReference>
<sequence>MAPSWVQELHFPQLNIPITINHISPVLPAGPIPVTPGQTLYLSNLDDMIGSRVFTPTVYFYPSYHNKPVMQTLYNALSSVLVPYYPLSGRLRETENGKLEVFFGPKQGALMVEARSEMALAQLGDLTVPNPAWTPLIFRFPNEDPYKVLDMPLVIAQVTLFSCGGFSIGLRLCHCLCDGLGAMQFINSWAETAKTGKLVTNPKPCWDREFFKPRKPPLIKYPHVEFMRIDDGSSLTTTISRDKTIQKCYRISHDFQSRLKILAQESSLCSTFDAMAAHIWRSWVKALDVRPTNYELRLTFSVNARPKLKNPPLKEGFYGNVVCVACATSTVSKLVTGNFAETVRSIGEARRGISEEYLRSTVDYVEVKRPRRLEFGGKLTVTQWTRFSLYESADFGWGRPIYAGPIDLTPTPQVCVLLPEGEANLIGSSGCGGAMIVDATLDSTNGIMGIGGIVKDSCGNVVAAIYKPIQGCFQSRSRHTPAAAPSAQAGVGLWFFLRPNNAPRAHTLHYLPHVESVTRHAPDQHRGAPPSTSMDNSGPSPNSASVPPMEEPEYLARYLVVKHSWRGRYKRILCISNATIITLDPSTLAVTNSYDVGKDYEAATPIIGRDDSSNEFNLSVRTDGRGKFKSIKFSSRYRASILTELHRIRWNRLAAVAEFPVLHLRRRNSEWVPFKLKITYVGVELYDLKSGDLRWCLDFRDMDSPAIIVLSDAYGNKNSEQGGFVLCPLYGRKSKAFKAASGTTNSAIIASLTKTAKSMVGLPISADTTQSLTAAEYIKRRAKEAVGAEETPYGGWSVTRLRSAAHGTLNVSGLSLGVGPKGGLGEHGDAVSRQLILTKLSLVERRPENYEAVIVRPLSTVSSLVRFAEEPQMFAIEFCDGCPIHVYASTSRDNLLAAVLDLLQTEGQCAVPVLPRLTMPGHRVDPPCGRVFLQFGKQILGADTEGANMHLKHLAAAAKDAVSESGSIPGSRAKLWRRIREFNACIPYTGVPPNIEVPEVTLMALITMLPSTPNLPPESPPLPPPSPKAAATVMGFIACLRRLLASKSAASHVMSFPAAVGRIMGLLRNGSEGVAAEAAGLVAVLIGGGPGDTITNLLTDSKGEQHATIMHTKSVLFAQQGYVIILVNRLKPMSVSPLLSMAIVEVLEAMICDPHGETTQYTVFVELLRQVAGLKRRLFALFGHPAESVRETVAVVMRTIAEEDAIAAESMRDAALRDGALLRHLLHAFFLPVGERREVSRQLVALWADSYEPALELLSRVLPPGLVAYLHTRSDGIPSEEGSQDVSLTSRRQRRLLQQRKGRVGRGITSQEHSLSSANNYEVSDPTKQTSTSAIKGSDYYQKSTIDPSFGQSSTIQPSVAQTSENLSSEMPSTGVLQNEHSASVPPMDSHDTSEVNTSISIDSDANIAGFQNTGLPAPAQVVVENTPVGSGRLLCNWPEFWRAFSLDHNRADLIWNERTRQELREALQAEVHKLDVEKERTEDIVPRGATIENNPGQESVAQISWNYPEFNVSYPSLSREVCVGQYYLRLLLESGSGGRAQDFPLRDPVVFFRALYHRFLCDADIGLTVDGAVPDELGASDDWCDMGRLDGFGGGGGSSVRELCARAMAIVYEQHYKLIGSFEGSAHITVLLDRTDDRALRHRLLLLLKALMKVLSNVEVCVLVGGCVLAVDLLTVAHEAAERTAIPLQSNLIAATAFMEPLKEWMFVDKDGAEVGPVEKDAIRRFWSKKEIDWTTRCWASGMVDWKRLRDIRELRWALSARVPVLTPTQVGEAALSILHSMVSAHSDLDDAGEIVTPTPRVKRMLSSPRCLPHIAQAMLSGEPSIVEGAAALLKAVVTRNPKAMIRLYSTGAFYFALAYPGSNLLSIAQLFSVTHVHQAFHGGEEAAVSSSLPLAKRSVLGGLLPASLLYVLERSGPAAFAAAMISDSDTPEIIWTHKMRAENLICQVLQHLGDFPQKLSQHCHTLYEYAPMPPVTYPELRDEMWCHRYYLRNLCDEIRFPNWPIVEHVEFLQSLLVMWREELTRRPMDLSEEEACRILEISLEDVSNSDGNKKQSLEIGDELSISKQIENIDEEKLKRQYRKLAMKYHPDKNPEGREKFLAVQKAYERLQATMQGLQGPQPWRLLLLLKGQCILYRRYGSVLEPFKYAGYPMLLNAVTVDKDDSNFLASDRAPLLVAASELIWLTCASSLLNGEELVRDGGIQLIATLLSRCMCVVQSTTPASEPSAIIVTNVMRTFSVLSKFESARADMLEYSGLVDDIVHCTELELVPSAVDAALQTIAHISVSPELQDALIKAGVLWYLLPLLLQYDSTADESDTTESHGVGASVQIAKNLHAVRASQALSRLSGLSADENITPYNQAVVDALRAMLTPKLASMLKDQVHKDLLSRLNSNLESPERHGGLLVVFENTMNLSFLKCLKHRIKVNSNGFVPSVVELKRSSNNILLDLCLIDDVHRMIYHVLRYIIWNSSTRAELLKFVDQQRATQGPDGSYDLKNSHVFVYKALSKELYVGNVYLRVYNDQPDFEISEPEIFCVALVDFISYLLSNQCAPDSDIQDNPDLAGSSLETSESRNDIAGGSGNDQESDNLAPVTDGELAEKKELKLVLNLKFALTSLQNLLTSNPNLASIFSTKDKLLPLFECFSVPAATESNIPQLCLSVLSLLTKHASCLEAMVADGSSLLLLLQMLHSSPSCREGALHVLYALASTAELAWAAAKHGGVVYILELLLPLQEEIPLQQRAAAASLLGKLVGQPMHGPRVAITLARFLPDGLVSIIRDGPGEAVVASVEQTTETPELVWTPAMAASLSAQISTMASDLYREQMKGRVVDWDVPEQASGQQEMRDEPQVGGIYVRLFLKDPKFPLRNPKRFLEGLLDQYLSSIAASHYNTQAVDPELPLLLSAALVSLLRVHPALADHVGYLGYVPKLVAAVAYEGRRETMSSGEPNNGNFADKTDEPEDGSSQPVQTPQERVRLSCLRVLHQLAASTTCAEAMAATSVGTPQVVPLLMKAIGWQGGSILALETLKRVVVAGNRARDALVAQGLKVGLVEVLLGLLDWRAGGRNGLCSQMKWNESEASIGRVLAIEVLHAFATEGAHCTKVRDILDASDVWSAYKDQKHDLFLPSSAQSAAAGVAGLIENSSSRLTYALPAPPSQAQPTSLKPSASSTSDSNGKQDQLS</sequence>
<dbReference type="PANTHER" id="PTHR36983">
    <property type="entry name" value="DNAJ HOMOLOG SUBFAMILY C MEMBER 13"/>
    <property type="match status" value="1"/>
</dbReference>
<feature type="domain" description="J" evidence="2">
    <location>
        <begin position="2060"/>
        <end position="2142"/>
    </location>
</feature>
<dbReference type="GO" id="GO:2000641">
    <property type="term" value="P:regulation of early endosome to late endosome transport"/>
    <property type="evidence" value="ECO:0007669"/>
    <property type="project" value="InterPro"/>
</dbReference>
<feature type="region of interest" description="Disordered" evidence="1">
    <location>
        <begin position="2939"/>
        <end position="2970"/>
    </location>
</feature>
<feature type="region of interest" description="Disordered" evidence="1">
    <location>
        <begin position="1297"/>
        <end position="1396"/>
    </location>
</feature>
<dbReference type="SUPFAM" id="SSF46565">
    <property type="entry name" value="Chaperone J-domain"/>
    <property type="match status" value="1"/>
</dbReference>
<protein>
    <recommendedName>
        <fullName evidence="2">J domain-containing protein</fullName>
    </recommendedName>
</protein>
<reference evidence="3 4" key="1">
    <citation type="journal article" date="2020" name="bioRxiv">
        <title>Sequence and annotation of 42 cannabis genomes reveals extensive copy number variation in cannabinoid synthesis and pathogen resistance genes.</title>
        <authorList>
            <person name="Mckernan K.J."/>
            <person name="Helbert Y."/>
            <person name="Kane L.T."/>
            <person name="Ebling H."/>
            <person name="Zhang L."/>
            <person name="Liu B."/>
            <person name="Eaton Z."/>
            <person name="Mclaughlin S."/>
            <person name="Kingan S."/>
            <person name="Baybayan P."/>
            <person name="Concepcion G."/>
            <person name="Jordan M."/>
            <person name="Riva A."/>
            <person name="Barbazuk W."/>
            <person name="Harkins T."/>
        </authorList>
    </citation>
    <scope>NUCLEOTIDE SEQUENCE [LARGE SCALE GENOMIC DNA]</scope>
    <source>
        <strain evidence="4">cv. Jamaican Lion 4</strain>
        <tissue evidence="3">Leaf</tissue>
    </source>
</reference>
<keyword evidence="4" id="KW-1185">Reference proteome</keyword>
<dbReference type="Gene3D" id="1.10.287.110">
    <property type="entry name" value="DnaJ domain"/>
    <property type="match status" value="1"/>
</dbReference>
<evidence type="ECO:0000259" key="2">
    <source>
        <dbReference type="PROSITE" id="PS50076"/>
    </source>
</evidence>
<feature type="compositionally biased region" description="Polar residues" evidence="1">
    <location>
        <begin position="530"/>
        <end position="545"/>
    </location>
</feature>
<dbReference type="Pfam" id="PF14237">
    <property type="entry name" value="GYF_2"/>
    <property type="match status" value="1"/>
</dbReference>